<gene>
    <name evidence="2" type="ORF">SODALDRAFT_326385</name>
</gene>
<evidence type="ECO:0000256" key="1">
    <source>
        <dbReference type="SAM" id="MobiDB-lite"/>
    </source>
</evidence>
<feature type="compositionally biased region" description="Polar residues" evidence="1">
    <location>
        <begin position="1"/>
        <end position="12"/>
    </location>
</feature>
<accession>A0A3N2Q671</accession>
<dbReference type="RefSeq" id="XP_028470012.1">
    <property type="nucleotide sequence ID" value="XM_028610151.1"/>
</dbReference>
<keyword evidence="3" id="KW-1185">Reference proteome</keyword>
<proteinExistence type="predicted"/>
<dbReference type="AlphaFoldDB" id="A0A3N2Q671"/>
<name>A0A3N2Q671_SODAK</name>
<evidence type="ECO:0000313" key="3">
    <source>
        <dbReference type="Proteomes" id="UP000272025"/>
    </source>
</evidence>
<feature type="compositionally biased region" description="Low complexity" evidence="1">
    <location>
        <begin position="168"/>
        <end position="235"/>
    </location>
</feature>
<dbReference type="EMBL" id="ML119051">
    <property type="protein sequence ID" value="ROT42206.1"/>
    <property type="molecule type" value="Genomic_DNA"/>
</dbReference>
<evidence type="ECO:0000313" key="2">
    <source>
        <dbReference type="EMBL" id="ROT42206.1"/>
    </source>
</evidence>
<dbReference type="GeneID" id="39578629"/>
<feature type="region of interest" description="Disordered" evidence="1">
    <location>
        <begin position="1"/>
        <end position="244"/>
    </location>
</feature>
<protein>
    <submittedName>
        <fullName evidence="2">Uncharacterized protein</fullName>
    </submittedName>
</protein>
<organism evidence="2 3">
    <name type="scientific">Sodiomyces alkalinus (strain CBS 110278 / VKM F-3762 / F11)</name>
    <name type="common">Alkaliphilic filamentous fungus</name>
    <dbReference type="NCBI Taxonomy" id="1314773"/>
    <lineage>
        <taxon>Eukaryota</taxon>
        <taxon>Fungi</taxon>
        <taxon>Dikarya</taxon>
        <taxon>Ascomycota</taxon>
        <taxon>Pezizomycotina</taxon>
        <taxon>Sordariomycetes</taxon>
        <taxon>Hypocreomycetidae</taxon>
        <taxon>Glomerellales</taxon>
        <taxon>Plectosphaerellaceae</taxon>
        <taxon>Sodiomyces</taxon>
    </lineage>
</organism>
<reference evidence="2 3" key="1">
    <citation type="journal article" date="2018" name="Mol. Ecol.">
        <title>The obligate alkalophilic soda-lake fungus Sodiomyces alkalinus has shifted to a protein diet.</title>
        <authorList>
            <person name="Grum-Grzhimaylo A.A."/>
            <person name="Falkoski D.L."/>
            <person name="van den Heuvel J."/>
            <person name="Valero-Jimenez C.A."/>
            <person name="Min B."/>
            <person name="Choi I.G."/>
            <person name="Lipzen A."/>
            <person name="Daum C.G."/>
            <person name="Aanen D.K."/>
            <person name="Tsang A."/>
            <person name="Henrissat B."/>
            <person name="Bilanenko E.N."/>
            <person name="de Vries R.P."/>
            <person name="van Kan J.A.L."/>
            <person name="Grigoriev I.V."/>
            <person name="Debets A.J.M."/>
        </authorList>
    </citation>
    <scope>NUCLEOTIDE SEQUENCE [LARGE SCALE GENOMIC DNA]</scope>
    <source>
        <strain evidence="2 3">F11</strain>
    </source>
</reference>
<feature type="compositionally biased region" description="Polar residues" evidence="1">
    <location>
        <begin position="29"/>
        <end position="45"/>
    </location>
</feature>
<dbReference type="Proteomes" id="UP000272025">
    <property type="component" value="Unassembled WGS sequence"/>
</dbReference>
<sequence>MENPSTTRSITTHPGPAAPLSVLSPHQIPISQQDIGRSPANSVQMTPAKAPTHTPGKSAVAKHNSKKGQTSGAQVRPAPQAHGPNRRHTRASARATGEEVVQGLDQRGRPPPEAFQVVGIPGAQEEEVMMPPGETHHPPSTPSPPPSLASSARFSANMSPSPPWALATPPRSSTLSSSAPSIFSLPSRSSSESAPTSLSGSSTSATWTSTYTTSSSSGQGVYSPSVSSTVSLSASQPEADTLPT</sequence>